<dbReference type="InParanoid" id="A0A3N7G4X4"/>
<protein>
    <submittedName>
        <fullName evidence="1">Uncharacterized protein</fullName>
    </submittedName>
</protein>
<dbReference type="Proteomes" id="UP000006729">
    <property type="component" value="Chromosome 17"/>
</dbReference>
<sequence length="92" mass="10563">MVHRRSTARPASHIDPKIYSSTHRCSSTIRASSDSIRACKIWFGYLFLSFMVVSPKVQTERPERTVTKLQGAGRMASVVIYRGYQDNRPRLF</sequence>
<name>A0A3N7G4X4_POPTR</name>
<dbReference type="EMBL" id="CM009306">
    <property type="protein sequence ID" value="RQP02240.1"/>
    <property type="molecule type" value="Genomic_DNA"/>
</dbReference>
<keyword evidence="2" id="KW-1185">Reference proteome</keyword>
<evidence type="ECO:0000313" key="2">
    <source>
        <dbReference type="Proteomes" id="UP000006729"/>
    </source>
</evidence>
<evidence type="ECO:0000313" key="1">
    <source>
        <dbReference type="EMBL" id="RQP02240.1"/>
    </source>
</evidence>
<organism evidence="1 2">
    <name type="scientific">Populus trichocarpa</name>
    <name type="common">Western balsam poplar</name>
    <name type="synonym">Populus balsamifera subsp. trichocarpa</name>
    <dbReference type="NCBI Taxonomy" id="3694"/>
    <lineage>
        <taxon>Eukaryota</taxon>
        <taxon>Viridiplantae</taxon>
        <taxon>Streptophyta</taxon>
        <taxon>Embryophyta</taxon>
        <taxon>Tracheophyta</taxon>
        <taxon>Spermatophyta</taxon>
        <taxon>Magnoliopsida</taxon>
        <taxon>eudicotyledons</taxon>
        <taxon>Gunneridae</taxon>
        <taxon>Pentapetalae</taxon>
        <taxon>rosids</taxon>
        <taxon>fabids</taxon>
        <taxon>Malpighiales</taxon>
        <taxon>Salicaceae</taxon>
        <taxon>Saliceae</taxon>
        <taxon>Populus</taxon>
    </lineage>
</organism>
<dbReference type="AlphaFoldDB" id="A0A3N7G4X4"/>
<reference evidence="1 2" key="1">
    <citation type="journal article" date="2006" name="Science">
        <title>The genome of black cottonwood, Populus trichocarpa (Torr. &amp; Gray).</title>
        <authorList>
            <person name="Tuskan G.A."/>
            <person name="Difazio S."/>
            <person name="Jansson S."/>
            <person name="Bohlmann J."/>
            <person name="Grigoriev I."/>
            <person name="Hellsten U."/>
            <person name="Putnam N."/>
            <person name="Ralph S."/>
            <person name="Rombauts S."/>
            <person name="Salamov A."/>
            <person name="Schein J."/>
            <person name="Sterck L."/>
            <person name="Aerts A."/>
            <person name="Bhalerao R.R."/>
            <person name="Bhalerao R.P."/>
            <person name="Blaudez D."/>
            <person name="Boerjan W."/>
            <person name="Brun A."/>
            <person name="Brunner A."/>
            <person name="Busov V."/>
            <person name="Campbell M."/>
            <person name="Carlson J."/>
            <person name="Chalot M."/>
            <person name="Chapman J."/>
            <person name="Chen G.L."/>
            <person name="Cooper D."/>
            <person name="Coutinho P.M."/>
            <person name="Couturier J."/>
            <person name="Covert S."/>
            <person name="Cronk Q."/>
            <person name="Cunningham R."/>
            <person name="Davis J."/>
            <person name="Degroeve S."/>
            <person name="Dejardin A."/>
            <person name="Depamphilis C."/>
            <person name="Detter J."/>
            <person name="Dirks B."/>
            <person name="Dubchak I."/>
            <person name="Duplessis S."/>
            <person name="Ehlting J."/>
            <person name="Ellis B."/>
            <person name="Gendler K."/>
            <person name="Goodstein D."/>
            <person name="Gribskov M."/>
            <person name="Grimwood J."/>
            <person name="Groover A."/>
            <person name="Gunter L."/>
            <person name="Hamberger B."/>
            <person name="Heinze B."/>
            <person name="Helariutta Y."/>
            <person name="Henrissat B."/>
            <person name="Holligan D."/>
            <person name="Holt R."/>
            <person name="Huang W."/>
            <person name="Islam-Faridi N."/>
            <person name="Jones S."/>
            <person name="Jones-Rhoades M."/>
            <person name="Jorgensen R."/>
            <person name="Joshi C."/>
            <person name="Kangasjarvi J."/>
            <person name="Karlsson J."/>
            <person name="Kelleher C."/>
            <person name="Kirkpatrick R."/>
            <person name="Kirst M."/>
            <person name="Kohler A."/>
            <person name="Kalluri U."/>
            <person name="Larimer F."/>
            <person name="Leebens-Mack J."/>
            <person name="Leple J.C."/>
            <person name="Locascio P."/>
            <person name="Lou Y."/>
            <person name="Lucas S."/>
            <person name="Martin F."/>
            <person name="Montanini B."/>
            <person name="Napoli C."/>
            <person name="Nelson D.R."/>
            <person name="Nelson C."/>
            <person name="Nieminen K."/>
            <person name="Nilsson O."/>
            <person name="Pereda V."/>
            <person name="Peter G."/>
            <person name="Philippe R."/>
            <person name="Pilate G."/>
            <person name="Poliakov A."/>
            <person name="Razumovskaya J."/>
            <person name="Richardson P."/>
            <person name="Rinaldi C."/>
            <person name="Ritland K."/>
            <person name="Rouze P."/>
            <person name="Ryaboy D."/>
            <person name="Schmutz J."/>
            <person name="Schrader J."/>
            <person name="Segerman B."/>
            <person name="Shin H."/>
            <person name="Siddiqui A."/>
            <person name="Sterky F."/>
            <person name="Terry A."/>
            <person name="Tsai C.J."/>
            <person name="Uberbacher E."/>
            <person name="Unneberg P."/>
            <person name="Vahala J."/>
            <person name="Wall K."/>
            <person name="Wessler S."/>
            <person name="Yang G."/>
            <person name="Yin T."/>
            <person name="Douglas C."/>
            <person name="Marra M."/>
            <person name="Sandberg G."/>
            <person name="Van de Peer Y."/>
            <person name="Rokhsar D."/>
        </authorList>
    </citation>
    <scope>NUCLEOTIDE SEQUENCE [LARGE SCALE GENOMIC DNA]</scope>
    <source>
        <strain evidence="2">cv. Nisqually</strain>
    </source>
</reference>
<proteinExistence type="predicted"/>
<gene>
    <name evidence="1" type="ORF">POPTR_017G115632</name>
</gene>
<accession>A0A3N7G4X4</accession>